<gene>
    <name evidence="1" type="ORF">KBB96_17700</name>
</gene>
<proteinExistence type="predicted"/>
<evidence type="ECO:0000313" key="1">
    <source>
        <dbReference type="EMBL" id="QUE50681.1"/>
    </source>
</evidence>
<dbReference type="AlphaFoldDB" id="A0A975G8G3"/>
<organism evidence="1 2">
    <name type="scientific">Luteolibacter ambystomatis</name>
    <dbReference type="NCBI Taxonomy" id="2824561"/>
    <lineage>
        <taxon>Bacteria</taxon>
        <taxon>Pseudomonadati</taxon>
        <taxon>Verrucomicrobiota</taxon>
        <taxon>Verrucomicrobiia</taxon>
        <taxon>Verrucomicrobiales</taxon>
        <taxon>Verrucomicrobiaceae</taxon>
        <taxon>Luteolibacter</taxon>
    </lineage>
</organism>
<accession>A0A975G8G3</accession>
<dbReference type="RefSeq" id="WP_211630821.1">
    <property type="nucleotide sequence ID" value="NZ_CP073100.1"/>
</dbReference>
<dbReference type="KEGG" id="lamb:KBB96_17700"/>
<name>A0A975G8G3_9BACT</name>
<dbReference type="EMBL" id="CP073100">
    <property type="protein sequence ID" value="QUE50681.1"/>
    <property type="molecule type" value="Genomic_DNA"/>
</dbReference>
<sequence>MTRQSYSDWDMASLDAVKGIPEVERKREGAGANLSSPWAFDPGPHEMTFGYIGKRGYELELLKAGPWIATIDLTAGHHYKVSPAMSPSGMRFRVTDETTGKIVRESQGFPIHTKQIRPRIPMIIPVG</sequence>
<protein>
    <submittedName>
        <fullName evidence="1">Uncharacterized protein</fullName>
    </submittedName>
</protein>
<reference evidence="1" key="1">
    <citation type="submission" date="2021-04" db="EMBL/GenBank/DDBJ databases">
        <title>Luteolibacter sp. 32A isolated from the skin of an Anderson's salamander (Ambystoma andersonii).</title>
        <authorList>
            <person name="Spergser J."/>
            <person name="Busse H.-J."/>
        </authorList>
    </citation>
    <scope>NUCLEOTIDE SEQUENCE</scope>
    <source>
        <strain evidence="1">32A</strain>
    </source>
</reference>
<evidence type="ECO:0000313" key="2">
    <source>
        <dbReference type="Proteomes" id="UP000676169"/>
    </source>
</evidence>
<dbReference type="Proteomes" id="UP000676169">
    <property type="component" value="Chromosome"/>
</dbReference>
<keyword evidence="2" id="KW-1185">Reference proteome</keyword>